<keyword evidence="2 5" id="KW-0812">Transmembrane</keyword>
<comment type="subcellular location">
    <subcellularLocation>
        <location evidence="1">Membrane</location>
        <topology evidence="1">Multi-pass membrane protein</topology>
    </subcellularLocation>
</comment>
<dbReference type="Proteomes" id="UP000321570">
    <property type="component" value="Unassembled WGS sequence"/>
</dbReference>
<dbReference type="AlphaFoldDB" id="A0A564Z7U1"/>
<accession>A0A564Z7U1</accession>
<dbReference type="GO" id="GO:0016020">
    <property type="term" value="C:membrane"/>
    <property type="evidence" value="ECO:0007669"/>
    <property type="project" value="UniProtKB-SubCell"/>
</dbReference>
<feature type="transmembrane region" description="Helical" evidence="5">
    <location>
        <begin position="75"/>
        <end position="97"/>
    </location>
</feature>
<evidence type="ECO:0000256" key="4">
    <source>
        <dbReference type="ARBA" id="ARBA00023136"/>
    </source>
</evidence>
<evidence type="ECO:0000313" key="7">
    <source>
        <dbReference type="Proteomes" id="UP000321570"/>
    </source>
</evidence>
<evidence type="ECO:0000256" key="5">
    <source>
        <dbReference type="SAM" id="Phobius"/>
    </source>
</evidence>
<dbReference type="EMBL" id="CABIJS010000695">
    <property type="protein sequence ID" value="VUZ55565.1"/>
    <property type="molecule type" value="Genomic_DNA"/>
</dbReference>
<evidence type="ECO:0000256" key="1">
    <source>
        <dbReference type="ARBA" id="ARBA00004141"/>
    </source>
</evidence>
<dbReference type="InterPro" id="IPR010291">
    <property type="entry name" value="Ion_channel_UNC-93"/>
</dbReference>
<organism evidence="6 7">
    <name type="scientific">Hymenolepis diminuta</name>
    <name type="common">Rat tapeworm</name>
    <dbReference type="NCBI Taxonomy" id="6216"/>
    <lineage>
        <taxon>Eukaryota</taxon>
        <taxon>Metazoa</taxon>
        <taxon>Spiralia</taxon>
        <taxon>Lophotrochozoa</taxon>
        <taxon>Platyhelminthes</taxon>
        <taxon>Cestoda</taxon>
        <taxon>Eucestoda</taxon>
        <taxon>Cyclophyllidea</taxon>
        <taxon>Hymenolepididae</taxon>
        <taxon>Hymenolepis</taxon>
    </lineage>
</organism>
<dbReference type="Pfam" id="PF05978">
    <property type="entry name" value="UNC-93"/>
    <property type="match status" value="1"/>
</dbReference>
<keyword evidence="7" id="KW-1185">Reference proteome</keyword>
<sequence>MRFGFISAFSTGLLTYLMIPSEAPIQETASLVFLQSRLYLIATVAILSGLNDSLWSTQISALIGKAYPTYSDPNITAAAFALFKCIQSILSAVAFFYST</sequence>
<keyword evidence="3 5" id="KW-1133">Transmembrane helix</keyword>
<feature type="transmembrane region" description="Helical" evidence="5">
    <location>
        <begin position="37"/>
        <end position="55"/>
    </location>
</feature>
<proteinExistence type="predicted"/>
<evidence type="ECO:0000256" key="2">
    <source>
        <dbReference type="ARBA" id="ARBA00022692"/>
    </source>
</evidence>
<keyword evidence="4 5" id="KW-0472">Membrane</keyword>
<evidence type="ECO:0000313" key="6">
    <source>
        <dbReference type="EMBL" id="VUZ55565.1"/>
    </source>
</evidence>
<protein>
    <submittedName>
        <fullName evidence="6">Uncharacterized protein</fullName>
    </submittedName>
</protein>
<evidence type="ECO:0000256" key="3">
    <source>
        <dbReference type="ARBA" id="ARBA00022989"/>
    </source>
</evidence>
<feature type="non-terminal residue" evidence="6">
    <location>
        <position position="99"/>
    </location>
</feature>
<gene>
    <name evidence="6" type="ORF">WMSIL1_LOCUS13386</name>
</gene>
<name>A0A564Z7U1_HYMDI</name>
<reference evidence="6 7" key="1">
    <citation type="submission" date="2019-07" db="EMBL/GenBank/DDBJ databases">
        <authorList>
            <person name="Jastrzebski P J."/>
            <person name="Paukszto L."/>
            <person name="Jastrzebski P J."/>
        </authorList>
    </citation>
    <scope>NUCLEOTIDE SEQUENCE [LARGE SCALE GENOMIC DNA]</scope>
    <source>
        <strain evidence="6 7">WMS-il1</strain>
    </source>
</reference>